<comment type="similarity">
    <text evidence="2">Belongs to the pectinesterase family.</text>
</comment>
<dbReference type="GO" id="GO:0042545">
    <property type="term" value="P:cell wall modification"/>
    <property type="evidence" value="ECO:0007669"/>
    <property type="project" value="InterPro"/>
</dbReference>
<evidence type="ECO:0000313" key="9">
    <source>
        <dbReference type="Proteomes" id="UP000317650"/>
    </source>
</evidence>
<proteinExistence type="inferred from homology"/>
<dbReference type="InterPro" id="IPR011050">
    <property type="entry name" value="Pectin_lyase_fold/virulence"/>
</dbReference>
<dbReference type="AlphaFoldDB" id="A0A4S8J1Q0"/>
<comment type="pathway">
    <text evidence="1">Glycan metabolism; pectin degradation; 2-dehydro-3-deoxy-D-gluconate from pectin: step 1/5.</text>
</comment>
<organism evidence="8 9">
    <name type="scientific">Musa balbisiana</name>
    <name type="common">Banana</name>
    <dbReference type="NCBI Taxonomy" id="52838"/>
    <lineage>
        <taxon>Eukaryota</taxon>
        <taxon>Viridiplantae</taxon>
        <taxon>Streptophyta</taxon>
        <taxon>Embryophyta</taxon>
        <taxon>Tracheophyta</taxon>
        <taxon>Spermatophyta</taxon>
        <taxon>Magnoliopsida</taxon>
        <taxon>Liliopsida</taxon>
        <taxon>Zingiberales</taxon>
        <taxon>Musaceae</taxon>
        <taxon>Musa</taxon>
    </lineage>
</organism>
<dbReference type="GO" id="GO:0045490">
    <property type="term" value="P:pectin catabolic process"/>
    <property type="evidence" value="ECO:0007669"/>
    <property type="project" value="UniProtKB-UniPathway"/>
</dbReference>
<evidence type="ECO:0000256" key="5">
    <source>
        <dbReference type="ARBA" id="ARBA00023085"/>
    </source>
</evidence>
<comment type="caution">
    <text evidence="8">The sequence shown here is derived from an EMBL/GenBank/DDBJ whole genome shotgun (WGS) entry which is preliminary data.</text>
</comment>
<feature type="signal peptide" evidence="6">
    <location>
        <begin position="1"/>
        <end position="15"/>
    </location>
</feature>
<feature type="chain" id="PRO_5020546938" description="pectinesterase" evidence="6">
    <location>
        <begin position="16"/>
        <end position="350"/>
    </location>
</feature>
<dbReference type="PANTHER" id="PTHR31321">
    <property type="entry name" value="ACYL-COA THIOESTER HYDROLASE YBHC-RELATED"/>
    <property type="match status" value="1"/>
</dbReference>
<evidence type="ECO:0000256" key="4">
    <source>
        <dbReference type="ARBA" id="ARBA00022801"/>
    </source>
</evidence>
<dbReference type="Gene3D" id="2.160.20.10">
    <property type="entry name" value="Single-stranded right-handed beta-helix, Pectin lyase-like"/>
    <property type="match status" value="1"/>
</dbReference>
<keyword evidence="6" id="KW-0732">Signal</keyword>
<dbReference type="EMBL" id="PYDT01000007">
    <property type="protein sequence ID" value="THU55258.1"/>
    <property type="molecule type" value="Genomic_DNA"/>
</dbReference>
<protein>
    <recommendedName>
        <fullName evidence="3">pectinesterase</fullName>
        <ecNumber evidence="3">3.1.1.11</ecNumber>
    </recommendedName>
</protein>
<name>A0A4S8J1Q0_MUSBA</name>
<reference evidence="8 9" key="1">
    <citation type="journal article" date="2019" name="Nat. Plants">
        <title>Genome sequencing of Musa balbisiana reveals subgenome evolution and function divergence in polyploid bananas.</title>
        <authorList>
            <person name="Yao X."/>
        </authorList>
    </citation>
    <scope>NUCLEOTIDE SEQUENCE [LARGE SCALE GENOMIC DNA]</scope>
    <source>
        <strain evidence="9">cv. DH-PKW</strain>
        <tissue evidence="8">Leaves</tissue>
    </source>
</reference>
<sequence>MKCLFFFFFLITVLSTSLHVPVATGAASIAKTIVVNPSGTGDFRSIQEAINSVPDYNNQWIKIHLASGVYRFDRHCCCCAKLAGVALGVLVLRLMGWRVLCREKVVIGAYKSYILLEGEGAQKTSIEWGDYASDSGGHDTASSGTFTSYASNIVVAGISFKVSFAVALPSLCTLLCCCASRTRFTRRPACMREVQVYMIRSLVQNTYDGYTHTKQAVAAMISGDKSSLYSCSFIGYQDTLADLFGRHYFKGCYIQGVTDFIFGLGQSIYEGCTISTANSVEKPGYVTAQGRGAANDTNGFVFKRCNVTGPQKTYLGRAWGHYSRVIFYQTFMSDIIIPEGWSIWNSHGFE</sequence>
<dbReference type="PANTHER" id="PTHR31321:SF134">
    <property type="entry name" value="PECTINESTERASE"/>
    <property type="match status" value="1"/>
</dbReference>
<dbReference type="Pfam" id="PF01095">
    <property type="entry name" value="Pectinesterase"/>
    <property type="match status" value="1"/>
</dbReference>
<dbReference type="Proteomes" id="UP000317650">
    <property type="component" value="Chromosome 11"/>
</dbReference>
<evidence type="ECO:0000256" key="1">
    <source>
        <dbReference type="ARBA" id="ARBA00005184"/>
    </source>
</evidence>
<evidence type="ECO:0000256" key="2">
    <source>
        <dbReference type="ARBA" id="ARBA00008891"/>
    </source>
</evidence>
<keyword evidence="5" id="KW-0063">Aspartyl esterase</keyword>
<accession>A0A4S8J1Q0</accession>
<keyword evidence="9" id="KW-1185">Reference proteome</keyword>
<keyword evidence="4" id="KW-0378">Hydrolase</keyword>
<evidence type="ECO:0000256" key="6">
    <source>
        <dbReference type="SAM" id="SignalP"/>
    </source>
</evidence>
<evidence type="ECO:0000313" key="8">
    <source>
        <dbReference type="EMBL" id="THU55258.1"/>
    </source>
</evidence>
<dbReference type="UniPathway" id="UPA00545">
    <property type="reaction ID" value="UER00823"/>
</dbReference>
<dbReference type="EC" id="3.1.1.11" evidence="3"/>
<dbReference type="SUPFAM" id="SSF51126">
    <property type="entry name" value="Pectin lyase-like"/>
    <property type="match status" value="2"/>
</dbReference>
<evidence type="ECO:0000256" key="3">
    <source>
        <dbReference type="ARBA" id="ARBA00013229"/>
    </source>
</evidence>
<dbReference type="InterPro" id="IPR012334">
    <property type="entry name" value="Pectin_lyas_fold"/>
</dbReference>
<dbReference type="STRING" id="52838.A0A4S8J1Q0"/>
<feature type="domain" description="Pectinesterase catalytic" evidence="7">
    <location>
        <begin position="195"/>
        <end position="346"/>
    </location>
</feature>
<dbReference type="GO" id="GO:0030599">
    <property type="term" value="F:pectinesterase activity"/>
    <property type="evidence" value="ECO:0007669"/>
    <property type="project" value="UniProtKB-EC"/>
</dbReference>
<evidence type="ECO:0000259" key="7">
    <source>
        <dbReference type="Pfam" id="PF01095"/>
    </source>
</evidence>
<dbReference type="InterPro" id="IPR000070">
    <property type="entry name" value="Pectinesterase_cat"/>
</dbReference>
<gene>
    <name evidence="8" type="ORF">C4D60_Mb11t04670</name>
</gene>